<feature type="domain" description="Type I restriction modification DNA specificity" evidence="4">
    <location>
        <begin position="203"/>
        <end position="364"/>
    </location>
</feature>
<dbReference type="InterPro" id="IPR000055">
    <property type="entry name" value="Restrct_endonuc_typeI_TRD"/>
</dbReference>
<keyword evidence="2" id="KW-0680">Restriction system</keyword>
<protein>
    <recommendedName>
        <fullName evidence="4">Type I restriction modification DNA specificity domain-containing protein</fullName>
    </recommendedName>
</protein>
<organism evidence="5 6">
    <name type="scientific">Acidovorax kalamii</name>
    <dbReference type="NCBI Taxonomy" id="2004485"/>
    <lineage>
        <taxon>Bacteria</taxon>
        <taxon>Pseudomonadati</taxon>
        <taxon>Pseudomonadota</taxon>
        <taxon>Betaproteobacteria</taxon>
        <taxon>Burkholderiales</taxon>
        <taxon>Comamonadaceae</taxon>
        <taxon>Acidovorax</taxon>
    </lineage>
</organism>
<feature type="domain" description="Type I restriction modification DNA specificity" evidence="4">
    <location>
        <begin position="56"/>
        <end position="173"/>
    </location>
</feature>
<dbReference type="Proteomes" id="UP000215441">
    <property type="component" value="Unassembled WGS sequence"/>
</dbReference>
<reference evidence="5 6" key="1">
    <citation type="submission" date="2017-07" db="EMBL/GenBank/DDBJ databases">
        <title>Acidovorax KNDSW TSA 6 genome sequence and assembly.</title>
        <authorList>
            <person name="Mayilraj S."/>
        </authorList>
    </citation>
    <scope>NUCLEOTIDE SEQUENCE [LARGE SCALE GENOMIC DNA]</scope>
    <source>
        <strain evidence="5 6">KNDSW-TSA6</strain>
    </source>
</reference>
<dbReference type="GO" id="GO:0009307">
    <property type="term" value="P:DNA restriction-modification system"/>
    <property type="evidence" value="ECO:0007669"/>
    <property type="project" value="UniProtKB-KW"/>
</dbReference>
<dbReference type="EMBL" id="NOIG01000008">
    <property type="protein sequence ID" value="OYD49772.1"/>
    <property type="molecule type" value="Genomic_DNA"/>
</dbReference>
<keyword evidence="3" id="KW-0238">DNA-binding</keyword>
<evidence type="ECO:0000256" key="3">
    <source>
        <dbReference type="ARBA" id="ARBA00023125"/>
    </source>
</evidence>
<dbReference type="PANTHER" id="PTHR30408">
    <property type="entry name" value="TYPE-1 RESTRICTION ENZYME ECOKI SPECIFICITY PROTEIN"/>
    <property type="match status" value="1"/>
</dbReference>
<dbReference type="Gene3D" id="3.90.220.20">
    <property type="entry name" value="DNA methylase specificity domains"/>
    <property type="match status" value="2"/>
</dbReference>
<dbReference type="OrthoDB" id="5298944at2"/>
<dbReference type="AlphaFoldDB" id="A0A235EL68"/>
<comment type="caution">
    <text evidence="5">The sequence shown here is derived from an EMBL/GenBank/DDBJ whole genome shotgun (WGS) entry which is preliminary data.</text>
</comment>
<keyword evidence="6" id="KW-1185">Reference proteome</keyword>
<dbReference type="SUPFAM" id="SSF116734">
    <property type="entry name" value="DNA methylase specificity domain"/>
    <property type="match status" value="2"/>
</dbReference>
<sequence>MTWPVVPLENALNSALVFVDGDWVESKDQDPDGDVRLIQLADIGDGYYVNKSNRFLTSDAARRLKCTFLETGDLLIARMPDPLGRACIFPGDSKRTVTVVDVCIIRPDSNTVHPPWLMHCINSPQSRNQIDEYTTGTTRQRISRGNLAKIKIALPPLEEQRRIAAILDQAETLRTQRRTALALLDGLTQSLFLDMFGDPVVNPKGWEKHALQTICEAINDCPHSTPEWTESGMVCLRTSNLTAGDWDWRDTRYVSEDTFHERSKRGYLRPGDIVLSREGTVGIAAIVQTGMALCMGQRLVQLRPDAEVLAPGYLLRHLLYVLSPSRISQLMVGSTSQHLNVKELRALQIPLPPLPLQQTFATRIACIEALKASHRHALTALDALFASLQQRAFAGQL</sequence>
<dbReference type="InterPro" id="IPR052021">
    <property type="entry name" value="Type-I_RS_S_subunit"/>
</dbReference>
<dbReference type="InterPro" id="IPR044946">
    <property type="entry name" value="Restrct_endonuc_typeI_TRD_sf"/>
</dbReference>
<proteinExistence type="inferred from homology"/>
<evidence type="ECO:0000256" key="2">
    <source>
        <dbReference type="ARBA" id="ARBA00022747"/>
    </source>
</evidence>
<accession>A0A235EL68</accession>
<gene>
    <name evidence="5" type="ORF">CBY09_12490</name>
</gene>
<dbReference type="RefSeq" id="WP_094289933.1">
    <property type="nucleotide sequence ID" value="NZ_NOIG01000008.1"/>
</dbReference>
<dbReference type="PANTHER" id="PTHR30408:SF12">
    <property type="entry name" value="TYPE I RESTRICTION ENZYME MJAVIII SPECIFICITY SUBUNIT"/>
    <property type="match status" value="1"/>
</dbReference>
<evidence type="ECO:0000313" key="5">
    <source>
        <dbReference type="EMBL" id="OYD49772.1"/>
    </source>
</evidence>
<comment type="similarity">
    <text evidence="1">Belongs to the type-I restriction system S methylase family.</text>
</comment>
<evidence type="ECO:0000256" key="1">
    <source>
        <dbReference type="ARBA" id="ARBA00010923"/>
    </source>
</evidence>
<dbReference type="GO" id="GO:0003677">
    <property type="term" value="F:DNA binding"/>
    <property type="evidence" value="ECO:0007669"/>
    <property type="project" value="UniProtKB-KW"/>
</dbReference>
<dbReference type="Pfam" id="PF01420">
    <property type="entry name" value="Methylase_S"/>
    <property type="match status" value="2"/>
</dbReference>
<evidence type="ECO:0000259" key="4">
    <source>
        <dbReference type="Pfam" id="PF01420"/>
    </source>
</evidence>
<evidence type="ECO:0000313" key="6">
    <source>
        <dbReference type="Proteomes" id="UP000215441"/>
    </source>
</evidence>
<name>A0A235EL68_9BURK</name>